<evidence type="ECO:0000256" key="2">
    <source>
        <dbReference type="SAM" id="Phobius"/>
    </source>
</evidence>
<keyword evidence="2" id="KW-0812">Transmembrane</keyword>
<gene>
    <name evidence="3" type="ORF">GCM10017600_55310</name>
</gene>
<dbReference type="AlphaFoldDB" id="A0A9W6I5L7"/>
<dbReference type="Proteomes" id="UP001143474">
    <property type="component" value="Unassembled WGS sequence"/>
</dbReference>
<keyword evidence="4" id="KW-1185">Reference proteome</keyword>
<proteinExistence type="predicted"/>
<sequence>MSTLRESWDRRRIEALHTDLLPGWYATRRRRRLLASAGLVSIALMWVNGALFWAPKGDVGPTIVYFTLLAISLVLYFPAVTLLNVATRGLTELAERHLDERQLGERLRAVALAHRAMTGLIVVLAVTVLALNVANDRHFSMPGSALFQLTIALALTNFVLPLIVSAWRLPDPPPDEEENGPIGEGQRIEGKTAT</sequence>
<evidence type="ECO:0000256" key="1">
    <source>
        <dbReference type="SAM" id="MobiDB-lite"/>
    </source>
</evidence>
<feature type="transmembrane region" description="Helical" evidence="2">
    <location>
        <begin position="107"/>
        <end position="133"/>
    </location>
</feature>
<accession>A0A9W6I5L7</accession>
<evidence type="ECO:0000313" key="4">
    <source>
        <dbReference type="Proteomes" id="UP001143474"/>
    </source>
</evidence>
<name>A0A9W6I5L7_9ACTN</name>
<feature type="transmembrane region" description="Helical" evidence="2">
    <location>
        <begin position="145"/>
        <end position="164"/>
    </location>
</feature>
<organism evidence="3 4">
    <name type="scientific">Streptosporangium carneum</name>
    <dbReference type="NCBI Taxonomy" id="47481"/>
    <lineage>
        <taxon>Bacteria</taxon>
        <taxon>Bacillati</taxon>
        <taxon>Actinomycetota</taxon>
        <taxon>Actinomycetes</taxon>
        <taxon>Streptosporangiales</taxon>
        <taxon>Streptosporangiaceae</taxon>
        <taxon>Streptosporangium</taxon>
    </lineage>
</organism>
<protein>
    <submittedName>
        <fullName evidence="3">Uncharacterized protein</fullName>
    </submittedName>
</protein>
<dbReference type="RefSeq" id="WP_271220459.1">
    <property type="nucleotide sequence ID" value="NZ_BAAAVD010000001.1"/>
</dbReference>
<feature type="transmembrane region" description="Helical" evidence="2">
    <location>
        <begin position="65"/>
        <end position="86"/>
    </location>
</feature>
<feature type="region of interest" description="Disordered" evidence="1">
    <location>
        <begin position="171"/>
        <end position="194"/>
    </location>
</feature>
<dbReference type="EMBL" id="BSEV01000014">
    <property type="protein sequence ID" value="GLK12123.1"/>
    <property type="molecule type" value="Genomic_DNA"/>
</dbReference>
<keyword evidence="2" id="KW-1133">Transmembrane helix</keyword>
<comment type="caution">
    <text evidence="3">The sequence shown here is derived from an EMBL/GenBank/DDBJ whole genome shotgun (WGS) entry which is preliminary data.</text>
</comment>
<reference evidence="3" key="2">
    <citation type="submission" date="2023-01" db="EMBL/GenBank/DDBJ databases">
        <authorList>
            <person name="Sun Q."/>
            <person name="Evtushenko L."/>
        </authorList>
    </citation>
    <scope>NUCLEOTIDE SEQUENCE</scope>
    <source>
        <strain evidence="3">VKM Ac-2007</strain>
    </source>
</reference>
<evidence type="ECO:0000313" key="3">
    <source>
        <dbReference type="EMBL" id="GLK12123.1"/>
    </source>
</evidence>
<reference evidence="3" key="1">
    <citation type="journal article" date="2014" name="Int. J. Syst. Evol. Microbiol.">
        <title>Complete genome sequence of Corynebacterium casei LMG S-19264T (=DSM 44701T), isolated from a smear-ripened cheese.</title>
        <authorList>
            <consortium name="US DOE Joint Genome Institute (JGI-PGF)"/>
            <person name="Walter F."/>
            <person name="Albersmeier A."/>
            <person name="Kalinowski J."/>
            <person name="Ruckert C."/>
        </authorList>
    </citation>
    <scope>NUCLEOTIDE SEQUENCE</scope>
    <source>
        <strain evidence="3">VKM Ac-2007</strain>
    </source>
</reference>
<keyword evidence="2" id="KW-0472">Membrane</keyword>
<feature type="transmembrane region" description="Helical" evidence="2">
    <location>
        <begin position="33"/>
        <end position="53"/>
    </location>
</feature>